<dbReference type="InterPro" id="IPR010998">
    <property type="entry name" value="Integrase_recombinase_N"/>
</dbReference>
<dbReference type="Pfam" id="PF00589">
    <property type="entry name" value="Phage_integrase"/>
    <property type="match status" value="1"/>
</dbReference>
<evidence type="ECO:0000256" key="5">
    <source>
        <dbReference type="PROSITE-ProRule" id="PRU01248"/>
    </source>
</evidence>
<evidence type="ECO:0000313" key="8">
    <source>
        <dbReference type="EMBL" id="SDA95038.1"/>
    </source>
</evidence>
<dbReference type="STRING" id="279824.SAMN03080617_03995"/>
<dbReference type="Gene3D" id="1.10.150.130">
    <property type="match status" value="1"/>
</dbReference>
<organism evidence="8 9">
    <name type="scientific">Algoriphagus alkaliphilus</name>
    <dbReference type="NCBI Taxonomy" id="279824"/>
    <lineage>
        <taxon>Bacteria</taxon>
        <taxon>Pseudomonadati</taxon>
        <taxon>Bacteroidota</taxon>
        <taxon>Cytophagia</taxon>
        <taxon>Cytophagales</taxon>
        <taxon>Cyclobacteriaceae</taxon>
        <taxon>Algoriphagus</taxon>
    </lineage>
</organism>
<evidence type="ECO:0000256" key="2">
    <source>
        <dbReference type="ARBA" id="ARBA00022908"/>
    </source>
</evidence>
<dbReference type="OrthoDB" id="9801717at2"/>
<dbReference type="Proteomes" id="UP000198756">
    <property type="component" value="Unassembled WGS sequence"/>
</dbReference>
<evidence type="ECO:0000256" key="1">
    <source>
        <dbReference type="ARBA" id="ARBA00008857"/>
    </source>
</evidence>
<protein>
    <submittedName>
        <fullName evidence="8">Phage integrase, N-terminal SAM-like domain</fullName>
    </submittedName>
</protein>
<dbReference type="PANTHER" id="PTHR30349">
    <property type="entry name" value="PHAGE INTEGRASE-RELATED"/>
    <property type="match status" value="1"/>
</dbReference>
<dbReference type="InterPro" id="IPR013762">
    <property type="entry name" value="Integrase-like_cat_sf"/>
</dbReference>
<keyword evidence="2" id="KW-0229">DNA integration</keyword>
<sequence>MEQVILYIPAPKSGRFKVFIPYALKSEREAFKKLNTSFYHASQKLWSMVNTPENIQRVQALFGEKLKMDQREQVQDSQPTFSLSEQSQLAMDELRQKLTLKAYSPSTISNYATAFAKFLRFFDQRELTSITKEEIEGFVYHQISKYKISESAQNSLINAVKAYYEHVLGKPREYYEIQRPKASQVLPNVLSKEEIAGIIQATSNLKHRTILLTIYSAGLRISEAIRLRVRDIHSDEGYLFIKGSKNKKDRKTVLSPVLLTELRCYYRAYKPSYWLFEGQEGGQYSTKSIQNIFRAAIQKSGANPWATVHTLRHSFATHLLQNGTNLRIIQVLLGHSSSKTTEIYSHVLAVSNKNVVSPLDQITELLNLRPETAKKSTPHTTDIHDTTKWS</sequence>
<evidence type="ECO:0000256" key="4">
    <source>
        <dbReference type="ARBA" id="ARBA00023172"/>
    </source>
</evidence>
<dbReference type="Gene3D" id="1.10.443.10">
    <property type="entry name" value="Intergrase catalytic core"/>
    <property type="match status" value="1"/>
</dbReference>
<comment type="similarity">
    <text evidence="1">Belongs to the 'phage' integrase family.</text>
</comment>
<keyword evidence="9" id="KW-1185">Reference proteome</keyword>
<reference evidence="9" key="1">
    <citation type="submission" date="2016-10" db="EMBL/GenBank/DDBJ databases">
        <authorList>
            <person name="Varghese N."/>
            <person name="Submissions S."/>
        </authorList>
    </citation>
    <scope>NUCLEOTIDE SEQUENCE [LARGE SCALE GENOMIC DNA]</scope>
    <source>
        <strain evidence="9">DSM 22703</strain>
    </source>
</reference>
<feature type="domain" description="Core-binding (CB)" evidence="7">
    <location>
        <begin position="84"/>
        <end position="168"/>
    </location>
</feature>
<keyword evidence="3 5" id="KW-0238">DNA-binding</keyword>
<evidence type="ECO:0000313" key="9">
    <source>
        <dbReference type="Proteomes" id="UP000198756"/>
    </source>
</evidence>
<dbReference type="InterPro" id="IPR044068">
    <property type="entry name" value="CB"/>
</dbReference>
<dbReference type="SUPFAM" id="SSF56349">
    <property type="entry name" value="DNA breaking-rejoining enzymes"/>
    <property type="match status" value="1"/>
</dbReference>
<dbReference type="InterPro" id="IPR002104">
    <property type="entry name" value="Integrase_catalytic"/>
</dbReference>
<dbReference type="PROSITE" id="PS51900">
    <property type="entry name" value="CB"/>
    <property type="match status" value="1"/>
</dbReference>
<accession>A0A1G5ZJL1</accession>
<dbReference type="Pfam" id="PF13495">
    <property type="entry name" value="Phage_int_SAM_4"/>
    <property type="match status" value="1"/>
</dbReference>
<proteinExistence type="inferred from homology"/>
<dbReference type="PROSITE" id="PS51898">
    <property type="entry name" value="TYR_RECOMBINASE"/>
    <property type="match status" value="1"/>
</dbReference>
<evidence type="ECO:0000259" key="7">
    <source>
        <dbReference type="PROSITE" id="PS51900"/>
    </source>
</evidence>
<evidence type="ECO:0000256" key="3">
    <source>
        <dbReference type="ARBA" id="ARBA00023125"/>
    </source>
</evidence>
<gene>
    <name evidence="8" type="ORF">SAMN03080617_03995</name>
</gene>
<dbReference type="EMBL" id="FMXE01000042">
    <property type="protein sequence ID" value="SDA95038.1"/>
    <property type="molecule type" value="Genomic_DNA"/>
</dbReference>
<dbReference type="InterPro" id="IPR004107">
    <property type="entry name" value="Integrase_SAM-like_N"/>
</dbReference>
<dbReference type="GO" id="GO:0003677">
    <property type="term" value="F:DNA binding"/>
    <property type="evidence" value="ECO:0007669"/>
    <property type="project" value="UniProtKB-UniRule"/>
</dbReference>
<dbReference type="PANTHER" id="PTHR30349:SF64">
    <property type="entry name" value="PROPHAGE INTEGRASE INTD-RELATED"/>
    <property type="match status" value="1"/>
</dbReference>
<keyword evidence="4" id="KW-0233">DNA recombination</keyword>
<dbReference type="AlphaFoldDB" id="A0A1G5ZJL1"/>
<dbReference type="GO" id="GO:0006310">
    <property type="term" value="P:DNA recombination"/>
    <property type="evidence" value="ECO:0007669"/>
    <property type="project" value="UniProtKB-KW"/>
</dbReference>
<dbReference type="GO" id="GO:0015074">
    <property type="term" value="P:DNA integration"/>
    <property type="evidence" value="ECO:0007669"/>
    <property type="project" value="UniProtKB-KW"/>
</dbReference>
<dbReference type="InterPro" id="IPR050090">
    <property type="entry name" value="Tyrosine_recombinase_XerCD"/>
</dbReference>
<name>A0A1G5ZJL1_9BACT</name>
<dbReference type="InterPro" id="IPR011010">
    <property type="entry name" value="DNA_brk_join_enz"/>
</dbReference>
<feature type="domain" description="Tyr recombinase" evidence="6">
    <location>
        <begin position="185"/>
        <end position="357"/>
    </location>
</feature>
<dbReference type="RefSeq" id="WP_092734189.1">
    <property type="nucleotide sequence ID" value="NZ_FMXE01000042.1"/>
</dbReference>
<evidence type="ECO:0000259" key="6">
    <source>
        <dbReference type="PROSITE" id="PS51898"/>
    </source>
</evidence>